<protein>
    <submittedName>
        <fullName evidence="1">Uncharacterized protein</fullName>
    </submittedName>
</protein>
<organism evidence="1 2">
    <name type="scientific">Musa troglodytarum</name>
    <name type="common">fe'i banana</name>
    <dbReference type="NCBI Taxonomy" id="320322"/>
    <lineage>
        <taxon>Eukaryota</taxon>
        <taxon>Viridiplantae</taxon>
        <taxon>Streptophyta</taxon>
        <taxon>Embryophyta</taxon>
        <taxon>Tracheophyta</taxon>
        <taxon>Spermatophyta</taxon>
        <taxon>Magnoliopsida</taxon>
        <taxon>Liliopsida</taxon>
        <taxon>Zingiberales</taxon>
        <taxon>Musaceae</taxon>
        <taxon>Musa</taxon>
    </lineage>
</organism>
<evidence type="ECO:0000313" key="2">
    <source>
        <dbReference type="Proteomes" id="UP001055439"/>
    </source>
</evidence>
<gene>
    <name evidence="1" type="ORF">MUK42_03325</name>
</gene>
<evidence type="ECO:0000313" key="1">
    <source>
        <dbReference type="EMBL" id="URE35582.1"/>
    </source>
</evidence>
<accession>A0A9E7HSB0</accession>
<dbReference type="PROSITE" id="PS51257">
    <property type="entry name" value="PROKAR_LIPOPROTEIN"/>
    <property type="match status" value="1"/>
</dbReference>
<reference evidence="1" key="1">
    <citation type="submission" date="2022-05" db="EMBL/GenBank/DDBJ databases">
        <title>The Musa troglodytarum L. genome provides insights into the mechanism of non-climacteric behaviour and enrichment of carotenoids.</title>
        <authorList>
            <person name="Wang J."/>
        </authorList>
    </citation>
    <scope>NUCLEOTIDE SEQUENCE</scope>
    <source>
        <tissue evidence="1">Leaf</tissue>
    </source>
</reference>
<name>A0A9E7HSB0_9LILI</name>
<dbReference type="AlphaFoldDB" id="A0A9E7HSB0"/>
<sequence>MWMRETSSSIACSSSSCCNTNTTNEPEILHVMSVVRGTRGATLPTRSLGNQSYHLSAMVAPLPPEDGSSFWCWLRESVHEAFILMLLKKLFQEQGLLTRHSMDVCRGTPLEVRRYDTLKTLGLQLPPPPQRFQVQELDFWNAESFESFYRLLEKTTGRSQVEELKRSQKKAIPWHPSSTNVGFLSWLRSDSLQKHA</sequence>
<dbReference type="EMBL" id="CP097510">
    <property type="protein sequence ID" value="URE35582.1"/>
    <property type="molecule type" value="Genomic_DNA"/>
</dbReference>
<proteinExistence type="predicted"/>
<dbReference type="Proteomes" id="UP001055439">
    <property type="component" value="Chromosome 8"/>
</dbReference>
<keyword evidence="2" id="KW-1185">Reference proteome</keyword>